<accession>A0A813DD29</accession>
<sequence>AMSWLTGGLWGAIVGSDVVAVAERQDGKPMPKTAARKPMLPSWETGADDELHSDEVARRAAATAQRPTWYKRGPREGGEKGEANEGPE</sequence>
<feature type="region of interest" description="Disordered" evidence="1">
    <location>
        <begin position="25"/>
        <end position="88"/>
    </location>
</feature>
<feature type="compositionally biased region" description="Basic and acidic residues" evidence="1">
    <location>
        <begin position="73"/>
        <end position="88"/>
    </location>
</feature>
<evidence type="ECO:0000313" key="4">
    <source>
        <dbReference type="Proteomes" id="UP000654075"/>
    </source>
</evidence>
<feature type="non-terminal residue" evidence="3">
    <location>
        <position position="88"/>
    </location>
</feature>
<evidence type="ECO:0000256" key="2">
    <source>
        <dbReference type="SAM" id="SignalP"/>
    </source>
</evidence>
<feature type="chain" id="PRO_5032597134" evidence="2">
    <location>
        <begin position="21"/>
        <end position="88"/>
    </location>
</feature>
<protein>
    <submittedName>
        <fullName evidence="3">Uncharacterized protein</fullName>
    </submittedName>
</protein>
<keyword evidence="2" id="KW-0732">Signal</keyword>
<dbReference type="EMBL" id="CAJNNV010001288">
    <property type="protein sequence ID" value="CAE8584706.1"/>
    <property type="molecule type" value="Genomic_DNA"/>
</dbReference>
<evidence type="ECO:0000256" key="1">
    <source>
        <dbReference type="SAM" id="MobiDB-lite"/>
    </source>
</evidence>
<evidence type="ECO:0000313" key="3">
    <source>
        <dbReference type="EMBL" id="CAE8584706.1"/>
    </source>
</evidence>
<dbReference type="Proteomes" id="UP000654075">
    <property type="component" value="Unassembled WGS sequence"/>
</dbReference>
<feature type="compositionally biased region" description="Basic and acidic residues" evidence="1">
    <location>
        <begin position="49"/>
        <end position="58"/>
    </location>
</feature>
<feature type="signal peptide" evidence="2">
    <location>
        <begin position="1"/>
        <end position="20"/>
    </location>
</feature>
<organism evidence="3 4">
    <name type="scientific">Polarella glacialis</name>
    <name type="common">Dinoflagellate</name>
    <dbReference type="NCBI Taxonomy" id="89957"/>
    <lineage>
        <taxon>Eukaryota</taxon>
        <taxon>Sar</taxon>
        <taxon>Alveolata</taxon>
        <taxon>Dinophyceae</taxon>
        <taxon>Suessiales</taxon>
        <taxon>Suessiaceae</taxon>
        <taxon>Polarella</taxon>
    </lineage>
</organism>
<keyword evidence="4" id="KW-1185">Reference proteome</keyword>
<dbReference type="AlphaFoldDB" id="A0A813DD29"/>
<gene>
    <name evidence="3" type="ORF">PGLA1383_LOCUS3635</name>
</gene>
<proteinExistence type="predicted"/>
<reference evidence="3" key="1">
    <citation type="submission" date="2021-02" db="EMBL/GenBank/DDBJ databases">
        <authorList>
            <person name="Dougan E. K."/>
            <person name="Rhodes N."/>
            <person name="Thang M."/>
            <person name="Chan C."/>
        </authorList>
    </citation>
    <scope>NUCLEOTIDE SEQUENCE</scope>
</reference>
<name>A0A813DD29_POLGL</name>
<feature type="non-terminal residue" evidence="3">
    <location>
        <position position="1"/>
    </location>
</feature>
<comment type="caution">
    <text evidence="3">The sequence shown here is derived from an EMBL/GenBank/DDBJ whole genome shotgun (WGS) entry which is preliminary data.</text>
</comment>